<evidence type="ECO:0000313" key="3">
    <source>
        <dbReference type="Proteomes" id="UP000603434"/>
    </source>
</evidence>
<sequence>MSTTINNSVQNLSVIQKEFEQPNLEKQRVKTEKSQDYNSDIAKDTVEIQNSSRGSIKSSQDSNEIKDAEEAQKTVEDVVRLINSESDKLQGEQIHKLDPGSIVDLLA</sequence>
<evidence type="ECO:0000313" key="2">
    <source>
        <dbReference type="EMBL" id="MBC8363259.1"/>
    </source>
</evidence>
<feature type="compositionally biased region" description="Basic and acidic residues" evidence="1">
    <location>
        <begin position="63"/>
        <end position="72"/>
    </location>
</feature>
<feature type="compositionally biased region" description="Basic and acidic residues" evidence="1">
    <location>
        <begin position="25"/>
        <end position="46"/>
    </location>
</feature>
<dbReference type="Proteomes" id="UP000603434">
    <property type="component" value="Unassembled WGS sequence"/>
</dbReference>
<comment type="caution">
    <text evidence="2">The sequence shown here is derived from an EMBL/GenBank/DDBJ whole genome shotgun (WGS) entry which is preliminary data.</text>
</comment>
<evidence type="ECO:0000256" key="1">
    <source>
        <dbReference type="SAM" id="MobiDB-lite"/>
    </source>
</evidence>
<name>A0A8J6NXC0_9BACT</name>
<dbReference type="EMBL" id="JACNJH010000281">
    <property type="protein sequence ID" value="MBC8363259.1"/>
    <property type="molecule type" value="Genomic_DNA"/>
</dbReference>
<proteinExistence type="predicted"/>
<gene>
    <name evidence="2" type="ORF">H8E23_17900</name>
</gene>
<organism evidence="2 3">
    <name type="scientific">Candidatus Desulfatibia profunda</name>
    <dbReference type="NCBI Taxonomy" id="2841695"/>
    <lineage>
        <taxon>Bacteria</taxon>
        <taxon>Pseudomonadati</taxon>
        <taxon>Thermodesulfobacteriota</taxon>
        <taxon>Desulfobacteria</taxon>
        <taxon>Desulfobacterales</taxon>
        <taxon>Desulfobacterales incertae sedis</taxon>
        <taxon>Candidatus Desulfatibia</taxon>
    </lineage>
</organism>
<protein>
    <submittedName>
        <fullName evidence="2">Uncharacterized protein</fullName>
    </submittedName>
</protein>
<reference evidence="2 3" key="1">
    <citation type="submission" date="2020-08" db="EMBL/GenBank/DDBJ databases">
        <title>Bridging the membrane lipid divide: bacteria of the FCB group superphylum have the potential to synthesize archaeal ether lipids.</title>
        <authorList>
            <person name="Villanueva L."/>
            <person name="Von Meijenfeldt F.A.B."/>
            <person name="Westbye A.B."/>
            <person name="Yadav S."/>
            <person name="Hopmans E.C."/>
            <person name="Dutilh B.E."/>
            <person name="Sinninghe Damste J.S."/>
        </authorList>
    </citation>
    <scope>NUCLEOTIDE SEQUENCE [LARGE SCALE GENOMIC DNA]</scope>
    <source>
        <strain evidence="2">NIOZ-UU30</strain>
    </source>
</reference>
<dbReference type="AlphaFoldDB" id="A0A8J6NXC0"/>
<accession>A0A8J6NXC0</accession>
<feature type="compositionally biased region" description="Polar residues" evidence="1">
    <location>
        <begin position="47"/>
        <end position="62"/>
    </location>
</feature>
<feature type="region of interest" description="Disordered" evidence="1">
    <location>
        <begin position="25"/>
        <end position="72"/>
    </location>
</feature>